<comment type="subcellular location">
    <subcellularLocation>
        <location evidence="3">Cytoplasm</location>
    </subcellularLocation>
</comment>
<accession>A0ABW4LQ29</accession>
<keyword evidence="3" id="KW-0963">Cytoplasm</keyword>
<dbReference type="HAMAP" id="MF_00376">
    <property type="entry name" value="Dephospho_CoA_kinase"/>
    <property type="match status" value="1"/>
</dbReference>
<evidence type="ECO:0000256" key="1">
    <source>
        <dbReference type="ARBA" id="ARBA00022741"/>
    </source>
</evidence>
<comment type="similarity">
    <text evidence="3">Belongs to the CoaE family.</text>
</comment>
<evidence type="ECO:0000256" key="4">
    <source>
        <dbReference type="NCBIfam" id="TIGR00152"/>
    </source>
</evidence>
<keyword evidence="3" id="KW-0173">Coenzyme A biosynthesis</keyword>
<dbReference type="Proteomes" id="UP001597214">
    <property type="component" value="Unassembled WGS sequence"/>
</dbReference>
<dbReference type="EMBL" id="JBHUEM010000016">
    <property type="protein sequence ID" value="MFD1737132.1"/>
    <property type="molecule type" value="Genomic_DNA"/>
</dbReference>
<name>A0ABW4LQ29_9BACI</name>
<dbReference type="NCBIfam" id="TIGR00152">
    <property type="entry name" value="dephospho-CoA kinase"/>
    <property type="match status" value="1"/>
</dbReference>
<evidence type="ECO:0000313" key="5">
    <source>
        <dbReference type="EMBL" id="MFD1737132.1"/>
    </source>
</evidence>
<proteinExistence type="inferred from homology"/>
<dbReference type="SUPFAM" id="SSF52540">
    <property type="entry name" value="P-loop containing nucleoside triphosphate hydrolases"/>
    <property type="match status" value="1"/>
</dbReference>
<dbReference type="InterPro" id="IPR001977">
    <property type="entry name" value="Depp_CoAkinase"/>
</dbReference>
<comment type="function">
    <text evidence="3">Catalyzes the phosphorylation of the 3'-hydroxyl group of dephosphocoenzyme A to form coenzyme A.</text>
</comment>
<dbReference type="PROSITE" id="PS51219">
    <property type="entry name" value="DPCK"/>
    <property type="match status" value="1"/>
</dbReference>
<evidence type="ECO:0000256" key="2">
    <source>
        <dbReference type="ARBA" id="ARBA00022840"/>
    </source>
</evidence>
<dbReference type="Gene3D" id="3.40.50.300">
    <property type="entry name" value="P-loop containing nucleotide triphosphate hydrolases"/>
    <property type="match status" value="1"/>
</dbReference>
<dbReference type="EC" id="2.7.1.24" evidence="3 4"/>
<comment type="caution">
    <text evidence="5">The sequence shown here is derived from an EMBL/GenBank/DDBJ whole genome shotgun (WGS) entry which is preliminary data.</text>
</comment>
<keyword evidence="3 5" id="KW-0418">Kinase</keyword>
<dbReference type="RefSeq" id="WP_377928328.1">
    <property type="nucleotide sequence ID" value="NZ_JBHUEM010000016.1"/>
</dbReference>
<organism evidence="5 6">
    <name type="scientific">Bacillus salitolerans</name>
    <dbReference type="NCBI Taxonomy" id="1437434"/>
    <lineage>
        <taxon>Bacteria</taxon>
        <taxon>Bacillati</taxon>
        <taxon>Bacillota</taxon>
        <taxon>Bacilli</taxon>
        <taxon>Bacillales</taxon>
        <taxon>Bacillaceae</taxon>
        <taxon>Bacillus</taxon>
    </lineage>
</organism>
<dbReference type="PANTHER" id="PTHR10695">
    <property type="entry name" value="DEPHOSPHO-COA KINASE-RELATED"/>
    <property type="match status" value="1"/>
</dbReference>
<dbReference type="InterPro" id="IPR027417">
    <property type="entry name" value="P-loop_NTPase"/>
</dbReference>
<comment type="catalytic activity">
    <reaction evidence="3">
        <text>3'-dephospho-CoA + ATP = ADP + CoA + H(+)</text>
        <dbReference type="Rhea" id="RHEA:18245"/>
        <dbReference type="ChEBI" id="CHEBI:15378"/>
        <dbReference type="ChEBI" id="CHEBI:30616"/>
        <dbReference type="ChEBI" id="CHEBI:57287"/>
        <dbReference type="ChEBI" id="CHEBI:57328"/>
        <dbReference type="ChEBI" id="CHEBI:456216"/>
        <dbReference type="EC" id="2.7.1.24"/>
    </reaction>
</comment>
<evidence type="ECO:0000256" key="3">
    <source>
        <dbReference type="HAMAP-Rule" id="MF_00376"/>
    </source>
</evidence>
<sequence length="200" mass="22454">MSSVIIGLTGGIASGKSTVSSMFKNMEIPVVDADIIARQVVEPSEKAYLEIIQTFGEGILREDKTINRDALGAIVFNNKEKREKLNSIVHPAVRNRMIEQKSDYIQQGKKAVVLDIPLLFESKLTHLVDKTILVYVDPDVQLERLVIRNQYTEAEAVARVNSQMPLSEKKPLADVIINNNGTIEETKQQLINILRSWDIL</sequence>
<keyword evidence="2 3" id="KW-0067">ATP-binding</keyword>
<dbReference type="PANTHER" id="PTHR10695:SF46">
    <property type="entry name" value="BIFUNCTIONAL COENZYME A SYNTHASE-RELATED"/>
    <property type="match status" value="1"/>
</dbReference>
<feature type="binding site" evidence="3">
    <location>
        <begin position="13"/>
        <end position="18"/>
    </location>
    <ligand>
        <name>ATP</name>
        <dbReference type="ChEBI" id="CHEBI:30616"/>
    </ligand>
</feature>
<evidence type="ECO:0000313" key="6">
    <source>
        <dbReference type="Proteomes" id="UP001597214"/>
    </source>
</evidence>
<dbReference type="GO" id="GO:0004140">
    <property type="term" value="F:dephospho-CoA kinase activity"/>
    <property type="evidence" value="ECO:0007669"/>
    <property type="project" value="UniProtKB-EC"/>
</dbReference>
<dbReference type="Pfam" id="PF01121">
    <property type="entry name" value="CoaE"/>
    <property type="match status" value="1"/>
</dbReference>
<dbReference type="CDD" id="cd02022">
    <property type="entry name" value="DPCK"/>
    <property type="match status" value="1"/>
</dbReference>
<gene>
    <name evidence="3 5" type="primary">coaE</name>
    <name evidence="5" type="ORF">ACFSCX_11270</name>
</gene>
<protein>
    <recommendedName>
        <fullName evidence="3 4">Dephospho-CoA kinase</fullName>
        <ecNumber evidence="3 4">2.7.1.24</ecNumber>
    </recommendedName>
    <alternativeName>
        <fullName evidence="3">Dephosphocoenzyme A kinase</fullName>
    </alternativeName>
</protein>
<reference evidence="6" key="1">
    <citation type="journal article" date="2019" name="Int. J. Syst. Evol. Microbiol.">
        <title>The Global Catalogue of Microorganisms (GCM) 10K type strain sequencing project: providing services to taxonomists for standard genome sequencing and annotation.</title>
        <authorList>
            <consortium name="The Broad Institute Genomics Platform"/>
            <consortium name="The Broad Institute Genome Sequencing Center for Infectious Disease"/>
            <person name="Wu L."/>
            <person name="Ma J."/>
        </authorList>
    </citation>
    <scope>NUCLEOTIDE SEQUENCE [LARGE SCALE GENOMIC DNA]</scope>
    <source>
        <strain evidence="6">CCUG 49339</strain>
    </source>
</reference>
<keyword evidence="3 5" id="KW-0808">Transferase</keyword>
<keyword evidence="6" id="KW-1185">Reference proteome</keyword>
<keyword evidence="1 3" id="KW-0547">Nucleotide-binding</keyword>
<comment type="pathway">
    <text evidence="3">Cofactor biosynthesis; coenzyme A biosynthesis; CoA from (R)-pantothenate: step 5/5.</text>
</comment>